<dbReference type="CDD" id="cd06422">
    <property type="entry name" value="NTP_transferase_like_1"/>
    <property type="match status" value="1"/>
</dbReference>
<dbReference type="InterPro" id="IPR029044">
    <property type="entry name" value="Nucleotide-diphossugar_trans"/>
</dbReference>
<dbReference type="Gene3D" id="3.90.550.10">
    <property type="entry name" value="Spore Coat Polysaccharide Biosynthesis Protein SpsA, Chain A"/>
    <property type="match status" value="1"/>
</dbReference>
<reference evidence="4 5" key="1">
    <citation type="submission" date="2020-05" db="EMBL/GenBank/DDBJ databases">
        <title>Horizontal transmission and recombination maintain forever young bacterial symbiont genomes.</title>
        <authorList>
            <person name="Russell S.L."/>
            <person name="Pepper-Tunick E."/>
            <person name="Svedberg J."/>
            <person name="Byrne A."/>
            <person name="Ruelas Castillo J."/>
            <person name="Vollmers C."/>
            <person name="Beinart R.A."/>
            <person name="Corbett-Detig R."/>
        </authorList>
    </citation>
    <scope>NUCLEOTIDE SEQUENCE [LARGE SCALE GENOMIC DNA]</scope>
    <source>
        <strain evidence="4">455</strain>
    </source>
</reference>
<feature type="domain" description="Nucleotidyl transferase" evidence="3">
    <location>
        <begin position="2"/>
        <end position="212"/>
    </location>
</feature>
<proteinExistence type="predicted"/>
<dbReference type="InterPro" id="IPR050065">
    <property type="entry name" value="GlmU-like"/>
</dbReference>
<dbReference type="AlphaFoldDB" id="A0A853EZD0"/>
<keyword evidence="2" id="KW-0548">Nucleotidyltransferase</keyword>
<evidence type="ECO:0000313" key="4">
    <source>
        <dbReference type="EMBL" id="NYT26772.1"/>
    </source>
</evidence>
<evidence type="ECO:0000256" key="2">
    <source>
        <dbReference type="ARBA" id="ARBA00022695"/>
    </source>
</evidence>
<gene>
    <name evidence="4" type="ORF">H0A76_01940</name>
</gene>
<accession>A0A853EZD0</accession>
<protein>
    <submittedName>
        <fullName evidence="4">Nucleotidyltransferase family protein</fullName>
    </submittedName>
</protein>
<dbReference type="Pfam" id="PF00483">
    <property type="entry name" value="NTP_transferase"/>
    <property type="match status" value="1"/>
</dbReference>
<dbReference type="GO" id="GO:0016779">
    <property type="term" value="F:nucleotidyltransferase activity"/>
    <property type="evidence" value="ECO:0007669"/>
    <property type="project" value="UniProtKB-KW"/>
</dbReference>
<dbReference type="NCBIfam" id="NF045761">
    <property type="entry name" value="NAMPUrTaseMurU"/>
    <property type="match status" value="1"/>
</dbReference>
<dbReference type="InterPro" id="IPR054790">
    <property type="entry name" value="MurU"/>
</dbReference>
<organism evidence="4 5">
    <name type="scientific">Candidatus Thiodubiliella endoseptemdiera</name>
    <dbReference type="NCBI Taxonomy" id="2738886"/>
    <lineage>
        <taxon>Bacteria</taxon>
        <taxon>Pseudomonadati</taxon>
        <taxon>Pseudomonadota</taxon>
        <taxon>Gammaproteobacteria</taxon>
        <taxon>Candidatus Pseudothioglobaceae</taxon>
        <taxon>Candidatus Thiodubiliella</taxon>
    </lineage>
</organism>
<dbReference type="RefSeq" id="WP_369152111.1">
    <property type="nucleotide sequence ID" value="NZ_OZ156463.1"/>
</dbReference>
<sequence>MKAIILAAGRGKRMMPLTKNTPKPLLKVHGRPLIEYTINRLKKAGIIDIVINTAYLGEQIQTHLGNGNQFNVNIQYSFEETALETAGGIIQALPLLGNTSFMAINADVFCDLDLSTLILPDNSLAHLALINNPKHNPNGDFSLNGNQIIPAQQQTYTFSGIGIYHPNFFTSYRQSEQKLPLITLFKEAINNQKITGEHCQCNWQDIGTPKRLELINKC</sequence>
<dbReference type="SUPFAM" id="SSF53448">
    <property type="entry name" value="Nucleotide-diphospho-sugar transferases"/>
    <property type="match status" value="1"/>
</dbReference>
<dbReference type="PANTHER" id="PTHR43584:SF8">
    <property type="entry name" value="N-ACETYLMURAMATE ALPHA-1-PHOSPHATE URIDYLYLTRANSFERASE"/>
    <property type="match status" value="1"/>
</dbReference>
<comment type="caution">
    <text evidence="4">The sequence shown here is derived from an EMBL/GenBank/DDBJ whole genome shotgun (WGS) entry which is preliminary data.</text>
</comment>
<evidence type="ECO:0000256" key="1">
    <source>
        <dbReference type="ARBA" id="ARBA00022679"/>
    </source>
</evidence>
<dbReference type="EMBL" id="JACCHT010000001">
    <property type="protein sequence ID" value="NYT26772.1"/>
    <property type="molecule type" value="Genomic_DNA"/>
</dbReference>
<dbReference type="PANTHER" id="PTHR43584">
    <property type="entry name" value="NUCLEOTIDYL TRANSFERASE"/>
    <property type="match status" value="1"/>
</dbReference>
<keyword evidence="1 4" id="KW-0808">Transferase</keyword>
<evidence type="ECO:0000313" key="5">
    <source>
        <dbReference type="Proteomes" id="UP000568751"/>
    </source>
</evidence>
<evidence type="ECO:0000259" key="3">
    <source>
        <dbReference type="Pfam" id="PF00483"/>
    </source>
</evidence>
<dbReference type="Proteomes" id="UP000568751">
    <property type="component" value="Unassembled WGS sequence"/>
</dbReference>
<name>A0A853EZD0_9GAMM</name>
<dbReference type="InterPro" id="IPR005835">
    <property type="entry name" value="NTP_transferase_dom"/>
</dbReference>